<dbReference type="EMBL" id="GGFL01008443">
    <property type="protein sequence ID" value="MBW72621.1"/>
    <property type="molecule type" value="Transcribed_RNA"/>
</dbReference>
<sequence>MHIASAIWGVNHRYWMVTIGLFAVDFGCLGSPGEATNEFDENRRTISSQGKVGRFHWTFQESLQPHTHTHIHSYIAL</sequence>
<evidence type="ECO:0000256" key="1">
    <source>
        <dbReference type="SAM" id="SignalP"/>
    </source>
</evidence>
<feature type="chain" id="PRO_5014753345" evidence="1">
    <location>
        <begin position="31"/>
        <end position="77"/>
    </location>
</feature>
<organism evidence="2">
    <name type="scientific">Anopheles darlingi</name>
    <name type="common">Mosquito</name>
    <dbReference type="NCBI Taxonomy" id="43151"/>
    <lineage>
        <taxon>Eukaryota</taxon>
        <taxon>Metazoa</taxon>
        <taxon>Ecdysozoa</taxon>
        <taxon>Arthropoda</taxon>
        <taxon>Hexapoda</taxon>
        <taxon>Insecta</taxon>
        <taxon>Pterygota</taxon>
        <taxon>Neoptera</taxon>
        <taxon>Endopterygota</taxon>
        <taxon>Diptera</taxon>
        <taxon>Nematocera</taxon>
        <taxon>Culicoidea</taxon>
        <taxon>Culicidae</taxon>
        <taxon>Anophelinae</taxon>
        <taxon>Anopheles</taxon>
    </lineage>
</organism>
<feature type="signal peptide" evidence="1">
    <location>
        <begin position="1"/>
        <end position="30"/>
    </location>
</feature>
<dbReference type="AlphaFoldDB" id="A0A2M4D533"/>
<accession>A0A2M4D533</accession>
<keyword evidence="1" id="KW-0732">Signal</keyword>
<evidence type="ECO:0000313" key="2">
    <source>
        <dbReference type="EMBL" id="MBW72621.1"/>
    </source>
</evidence>
<protein>
    <submittedName>
        <fullName evidence="2">Putative secreted protein</fullName>
    </submittedName>
</protein>
<reference evidence="2" key="1">
    <citation type="submission" date="2018-01" db="EMBL/GenBank/DDBJ databases">
        <title>An insight into the sialome of Amazonian anophelines.</title>
        <authorList>
            <person name="Ribeiro J.M."/>
            <person name="Scarpassa V."/>
            <person name="Calvo E."/>
        </authorList>
    </citation>
    <scope>NUCLEOTIDE SEQUENCE</scope>
</reference>
<name>A0A2M4D533_ANODA</name>
<proteinExistence type="predicted"/>